<dbReference type="Gene3D" id="3.30.70.1820">
    <property type="entry name" value="L1 transposable element, RRM domain"/>
    <property type="match status" value="1"/>
</dbReference>
<evidence type="ECO:0000313" key="1">
    <source>
        <dbReference type="EMBL" id="MEQ2213812.1"/>
    </source>
</evidence>
<sequence length="108" mass="12388">MQMLQEQLQSKLTDLEGRSRWKNVRIYGVPEGAEGSSAAVLTFVEKLIREKLKIPSSTDLYIERAQPPARKPAQIDSGHILKLPTERRSLEKGVGKERLYVEQQQNYH</sequence>
<name>A0ABV0RZU8_9TELE</name>
<proteinExistence type="predicted"/>
<organism evidence="1 2">
    <name type="scientific">Xenoophorus captivus</name>
    <dbReference type="NCBI Taxonomy" id="1517983"/>
    <lineage>
        <taxon>Eukaryota</taxon>
        <taxon>Metazoa</taxon>
        <taxon>Chordata</taxon>
        <taxon>Craniata</taxon>
        <taxon>Vertebrata</taxon>
        <taxon>Euteleostomi</taxon>
        <taxon>Actinopterygii</taxon>
        <taxon>Neopterygii</taxon>
        <taxon>Teleostei</taxon>
        <taxon>Neoteleostei</taxon>
        <taxon>Acanthomorphata</taxon>
        <taxon>Ovalentaria</taxon>
        <taxon>Atherinomorphae</taxon>
        <taxon>Cyprinodontiformes</taxon>
        <taxon>Goodeidae</taxon>
        <taxon>Xenoophorus</taxon>
    </lineage>
</organism>
<keyword evidence="2" id="KW-1185">Reference proteome</keyword>
<comment type="caution">
    <text evidence="1">The sequence shown here is derived from an EMBL/GenBank/DDBJ whole genome shotgun (WGS) entry which is preliminary data.</text>
</comment>
<evidence type="ECO:0000313" key="2">
    <source>
        <dbReference type="Proteomes" id="UP001434883"/>
    </source>
</evidence>
<reference evidence="1 2" key="1">
    <citation type="submission" date="2021-06" db="EMBL/GenBank/DDBJ databases">
        <authorList>
            <person name="Palmer J.M."/>
        </authorList>
    </citation>
    <scope>NUCLEOTIDE SEQUENCE [LARGE SCALE GENOMIC DNA]</scope>
    <source>
        <strain evidence="1 2">XC_2019</strain>
        <tissue evidence="1">Muscle</tissue>
    </source>
</reference>
<dbReference type="Proteomes" id="UP001434883">
    <property type="component" value="Unassembled WGS sequence"/>
</dbReference>
<gene>
    <name evidence="1" type="ORF">XENOCAPTIV_021369</name>
</gene>
<protein>
    <submittedName>
        <fullName evidence="1">Uncharacterized protein</fullName>
    </submittedName>
</protein>
<dbReference type="EMBL" id="JAHRIN010063484">
    <property type="protein sequence ID" value="MEQ2213812.1"/>
    <property type="molecule type" value="Genomic_DNA"/>
</dbReference>
<accession>A0ABV0RZU8</accession>